<dbReference type="GO" id="GO:0005730">
    <property type="term" value="C:nucleolus"/>
    <property type="evidence" value="ECO:0007669"/>
    <property type="project" value="TreeGrafter"/>
</dbReference>
<evidence type="ECO:0000256" key="4">
    <source>
        <dbReference type="ARBA" id="ARBA00023242"/>
    </source>
</evidence>
<dbReference type="PANTHER" id="PTHR45903:SF1">
    <property type="entry name" value="GLUTAMATE-RICH WD REPEAT-CONTAINING PROTEIN 1"/>
    <property type="match status" value="1"/>
</dbReference>
<feature type="repeat" description="WD" evidence="6">
    <location>
        <begin position="273"/>
        <end position="309"/>
    </location>
</feature>
<evidence type="ECO:0000313" key="10">
    <source>
        <dbReference type="Proteomes" id="UP000735302"/>
    </source>
</evidence>
<evidence type="ECO:0000256" key="7">
    <source>
        <dbReference type="SAM" id="MobiDB-lite"/>
    </source>
</evidence>
<dbReference type="EMBL" id="BLXT01006566">
    <property type="protein sequence ID" value="GFO32099.1"/>
    <property type="molecule type" value="Genomic_DNA"/>
</dbReference>
<gene>
    <name evidence="9" type="ORF">PoB_005860400</name>
</gene>
<evidence type="ECO:0000259" key="8">
    <source>
        <dbReference type="Pfam" id="PF12265"/>
    </source>
</evidence>
<protein>
    <recommendedName>
        <fullName evidence="5">Glutamate-rich WD repeat-containing protein 1</fullName>
    </recommendedName>
</protein>
<comment type="subcellular location">
    <subcellularLocation>
        <location evidence="1">Nucleus</location>
    </subcellularLocation>
</comment>
<feature type="domain" description="Histone-binding protein RBBP4-like N-terminal" evidence="8">
    <location>
        <begin position="53"/>
        <end position="121"/>
    </location>
</feature>
<evidence type="ECO:0000256" key="3">
    <source>
        <dbReference type="ARBA" id="ARBA00022737"/>
    </source>
</evidence>
<dbReference type="InterPro" id="IPR022052">
    <property type="entry name" value="Histone-bd_RBBP4-like_N"/>
</dbReference>
<dbReference type="AlphaFoldDB" id="A0AAV4CLX5"/>
<keyword evidence="10" id="KW-1185">Reference proteome</keyword>
<feature type="compositionally biased region" description="Acidic residues" evidence="7">
    <location>
        <begin position="133"/>
        <end position="151"/>
    </location>
</feature>
<dbReference type="InterPro" id="IPR020472">
    <property type="entry name" value="WD40_PAC1"/>
</dbReference>
<name>A0AAV4CLX5_9GAST</name>
<keyword evidence="3" id="KW-0677">Repeat</keyword>
<dbReference type="InterPro" id="IPR051972">
    <property type="entry name" value="Glutamate-rich_WD_repeat"/>
</dbReference>
<feature type="repeat" description="WD" evidence="6">
    <location>
        <begin position="320"/>
        <end position="354"/>
    </location>
</feature>
<dbReference type="Proteomes" id="UP000735302">
    <property type="component" value="Unassembled WGS sequence"/>
</dbReference>
<dbReference type="PANTHER" id="PTHR45903">
    <property type="entry name" value="GLUTAMATE-RICH WD REPEAT-CONTAINING PROTEIN 1"/>
    <property type="match status" value="1"/>
</dbReference>
<dbReference type="InterPro" id="IPR036322">
    <property type="entry name" value="WD40_repeat_dom_sf"/>
</dbReference>
<accession>A0AAV4CLX5</accession>
<feature type="region of interest" description="Disordered" evidence="7">
    <location>
        <begin position="125"/>
        <end position="164"/>
    </location>
</feature>
<dbReference type="Gene3D" id="2.130.10.10">
    <property type="entry name" value="YVTN repeat-like/Quinoprotein amine dehydrogenase"/>
    <property type="match status" value="1"/>
</dbReference>
<organism evidence="9 10">
    <name type="scientific">Plakobranchus ocellatus</name>
    <dbReference type="NCBI Taxonomy" id="259542"/>
    <lineage>
        <taxon>Eukaryota</taxon>
        <taxon>Metazoa</taxon>
        <taxon>Spiralia</taxon>
        <taxon>Lophotrochozoa</taxon>
        <taxon>Mollusca</taxon>
        <taxon>Gastropoda</taxon>
        <taxon>Heterobranchia</taxon>
        <taxon>Euthyneura</taxon>
        <taxon>Panpulmonata</taxon>
        <taxon>Sacoglossa</taxon>
        <taxon>Placobranchoidea</taxon>
        <taxon>Plakobranchidae</taxon>
        <taxon>Plakobranchus</taxon>
    </lineage>
</organism>
<reference evidence="9 10" key="1">
    <citation type="journal article" date="2021" name="Elife">
        <title>Chloroplast acquisition without the gene transfer in kleptoplastic sea slugs, Plakobranchus ocellatus.</title>
        <authorList>
            <person name="Maeda T."/>
            <person name="Takahashi S."/>
            <person name="Yoshida T."/>
            <person name="Shimamura S."/>
            <person name="Takaki Y."/>
            <person name="Nagai Y."/>
            <person name="Toyoda A."/>
            <person name="Suzuki Y."/>
            <person name="Arimoto A."/>
            <person name="Ishii H."/>
            <person name="Satoh N."/>
            <person name="Nishiyama T."/>
            <person name="Hasebe M."/>
            <person name="Maruyama T."/>
            <person name="Minagawa J."/>
            <person name="Obokata J."/>
            <person name="Shigenobu S."/>
        </authorList>
    </citation>
    <scope>NUCLEOTIDE SEQUENCE [LARGE SCALE GENOMIC DNA]</scope>
</reference>
<feature type="repeat" description="WD" evidence="6">
    <location>
        <begin position="365"/>
        <end position="399"/>
    </location>
</feature>
<evidence type="ECO:0000256" key="2">
    <source>
        <dbReference type="ARBA" id="ARBA00022574"/>
    </source>
</evidence>
<sequence>MDADEPMDTAGPSVPKKKSRKKKSKQSYSQDDQESSTVSSSVYIPGQDDIGEDEELVVDESAYVMLHEATTGDPCLSFEVLRDGLGDNREHFPLTAYLIGGSQSEMGHLNCIMLMKMFNMHKTQKDLEKSKEEDDDDDSSDEDEEDDDEGADTSGQNKSPRLHQTAIKHNGCVNRIKTTTVNDHVISASWSENGTVYVYDVGSHIQLLDNADSSKFGVSSDPPMFAFDGHQIEGYALAWSRFDLGRLLSGDCNKNIFKWQPTESSWEVDKRPFIGHTASVEDIKWSPKESNVFMTCSVDKSLRVWDARSNPSKACKLVANEAHVRDINVIDWSEFEPLVISGGDDGIIKIWDLRRFTSGKEVARFEHHKAPITSVEWNPMDSSVFAAAGSDDQVSIWDVAVERDDTAAVSSTGEEEPDIPPQLLFMHMGQKDIKEVHWHPQIPGLIISTAQSGFNVFRTISV</sequence>
<evidence type="ECO:0000313" key="9">
    <source>
        <dbReference type="EMBL" id="GFO32099.1"/>
    </source>
</evidence>
<dbReference type="PROSITE" id="PS00678">
    <property type="entry name" value="WD_REPEATS_1"/>
    <property type="match status" value="1"/>
</dbReference>
<dbReference type="InterPro" id="IPR015943">
    <property type="entry name" value="WD40/YVTN_repeat-like_dom_sf"/>
</dbReference>
<evidence type="ECO:0000256" key="6">
    <source>
        <dbReference type="PROSITE-ProRule" id="PRU00221"/>
    </source>
</evidence>
<feature type="region of interest" description="Disordered" evidence="7">
    <location>
        <begin position="1"/>
        <end position="47"/>
    </location>
</feature>
<keyword evidence="2 6" id="KW-0853">WD repeat</keyword>
<dbReference type="PROSITE" id="PS50082">
    <property type="entry name" value="WD_REPEATS_2"/>
    <property type="match status" value="3"/>
</dbReference>
<dbReference type="SUPFAM" id="SSF50978">
    <property type="entry name" value="WD40 repeat-like"/>
    <property type="match status" value="1"/>
</dbReference>
<dbReference type="Pfam" id="PF12265">
    <property type="entry name" value="CAF1C_H4-bd"/>
    <property type="match status" value="1"/>
</dbReference>
<keyword evidence="4" id="KW-0539">Nucleus</keyword>
<feature type="compositionally biased region" description="Basic residues" evidence="7">
    <location>
        <begin position="15"/>
        <end position="25"/>
    </location>
</feature>
<evidence type="ECO:0000256" key="1">
    <source>
        <dbReference type="ARBA" id="ARBA00004123"/>
    </source>
</evidence>
<dbReference type="PROSITE" id="PS50294">
    <property type="entry name" value="WD_REPEATS_REGION"/>
    <property type="match status" value="3"/>
</dbReference>
<dbReference type="InterPro" id="IPR019775">
    <property type="entry name" value="WD40_repeat_CS"/>
</dbReference>
<dbReference type="SMART" id="SM00320">
    <property type="entry name" value="WD40"/>
    <property type="match status" value="5"/>
</dbReference>
<evidence type="ECO:0000256" key="5">
    <source>
        <dbReference type="ARBA" id="ARBA00040876"/>
    </source>
</evidence>
<dbReference type="Pfam" id="PF00400">
    <property type="entry name" value="WD40"/>
    <property type="match status" value="3"/>
</dbReference>
<proteinExistence type="predicted"/>
<dbReference type="PRINTS" id="PR00320">
    <property type="entry name" value="GPROTEINBRPT"/>
</dbReference>
<dbReference type="InterPro" id="IPR001680">
    <property type="entry name" value="WD40_rpt"/>
</dbReference>
<dbReference type="GO" id="GO:0042254">
    <property type="term" value="P:ribosome biogenesis"/>
    <property type="evidence" value="ECO:0007669"/>
    <property type="project" value="TreeGrafter"/>
</dbReference>
<comment type="caution">
    <text evidence="9">The sequence shown here is derived from an EMBL/GenBank/DDBJ whole genome shotgun (WGS) entry which is preliminary data.</text>
</comment>